<evidence type="ECO:0000256" key="7">
    <source>
        <dbReference type="SAM" id="Coils"/>
    </source>
</evidence>
<comment type="subcellular location">
    <subcellularLocation>
        <location evidence="1">Virion</location>
    </subcellularLocation>
</comment>
<reference evidence="8" key="1">
    <citation type="journal article" date="2015" name="Nature">
        <title>Complex archaea that bridge the gap between prokaryotes and eukaryotes.</title>
        <authorList>
            <person name="Spang A."/>
            <person name="Saw J.H."/>
            <person name="Jorgensen S.L."/>
            <person name="Zaremba-Niedzwiedzka K."/>
            <person name="Martijn J."/>
            <person name="Lind A.E."/>
            <person name="van Eijk R."/>
            <person name="Schleper C."/>
            <person name="Guy L."/>
            <person name="Ettema T.J."/>
        </authorList>
    </citation>
    <scope>NUCLEOTIDE SEQUENCE</scope>
</reference>
<keyword evidence="6" id="KW-1160">Virus entry into host cell</keyword>
<evidence type="ECO:0000256" key="2">
    <source>
        <dbReference type="ARBA" id="ARBA00022595"/>
    </source>
</evidence>
<evidence type="ECO:0000256" key="1">
    <source>
        <dbReference type="ARBA" id="ARBA00004328"/>
    </source>
</evidence>
<dbReference type="Pfam" id="PF12236">
    <property type="entry name" value="Head-tail_con"/>
    <property type="match status" value="1"/>
</dbReference>
<keyword evidence="4" id="KW-0946">Virion</keyword>
<evidence type="ECO:0000256" key="6">
    <source>
        <dbReference type="ARBA" id="ARBA00023296"/>
    </source>
</evidence>
<proteinExistence type="predicted"/>
<keyword evidence="5" id="KW-0231">Viral genome packaging</keyword>
<keyword evidence="3" id="KW-1188">Viral release from host cell</keyword>
<keyword evidence="7" id="KW-0175">Coiled coil</keyword>
<keyword evidence="2" id="KW-1162">Viral penetration into host cytoplasm</keyword>
<protein>
    <recommendedName>
        <fullName evidence="9">Bacteriophage head to tail connecting protein</fullName>
    </recommendedName>
</protein>
<sequence length="547" mass="60924">MADESRVEEILVRRTALRSRRGLWSTMWDDLARVQLPRRLGFVTQTSEGDRKTEDIFDGTPMQAARALANALGAMLRPEGEKWHRIRAVEDIDEASDEASEWFADTDERMRDAFENPKSRMRQALGEADADLIVLGTAVVFTGEGDRNLLFQTLHLKDALPFFGESGNPEGMLRDKRFTIRQAVSRFGREKLSESIKQQIENKKWDDYVNFVHAVLPRDEGRKEANLARNLPWADLWIELDEKKLLTSGGFHEFPFAVPRWDTSAGEEYGRSPGMIALPDSETAQAMQSTLLVAGQRAADPPLAVPDDSTFDAPNTYPGGLVYYDIESARAVGRMPIVPLETGGNIPLTRDMQHDIREQIWNAFFRNILRLPVGGPQMTATEILARKEEFIREIGPVFGRLETDYTAPIVERSFNIMLRAGALAPIPEVLQGRGVRFEYQSPIKRLRQQVEAAAARAWAEEMIFLGELKPEALDLINVDALGRFSAEAAGLPHNIVNGTDEVERLRQERAAAQAAAAEAEQLAAGVDTASTVTNMPGVKEALEGVAT</sequence>
<evidence type="ECO:0000313" key="8">
    <source>
        <dbReference type="EMBL" id="KKN52495.1"/>
    </source>
</evidence>
<gene>
    <name evidence="8" type="ORF">LCGC14_0611840</name>
</gene>
<evidence type="ECO:0000256" key="5">
    <source>
        <dbReference type="ARBA" id="ARBA00023219"/>
    </source>
</evidence>
<evidence type="ECO:0008006" key="9">
    <source>
        <dbReference type="Google" id="ProtNLM"/>
    </source>
</evidence>
<evidence type="ECO:0000256" key="3">
    <source>
        <dbReference type="ARBA" id="ARBA00022612"/>
    </source>
</evidence>
<accession>A0A0F9R7G5</accession>
<dbReference type="GO" id="GO:0046718">
    <property type="term" value="P:symbiont entry into host cell"/>
    <property type="evidence" value="ECO:0007669"/>
    <property type="project" value="UniProtKB-KW"/>
</dbReference>
<comment type="caution">
    <text evidence="8">The sequence shown here is derived from an EMBL/GenBank/DDBJ whole genome shotgun (WGS) entry which is preliminary data.</text>
</comment>
<evidence type="ECO:0000256" key="4">
    <source>
        <dbReference type="ARBA" id="ARBA00022844"/>
    </source>
</evidence>
<feature type="coiled-coil region" evidence="7">
    <location>
        <begin position="495"/>
        <end position="522"/>
    </location>
</feature>
<dbReference type="GO" id="GO:0044423">
    <property type="term" value="C:virion component"/>
    <property type="evidence" value="ECO:0007669"/>
    <property type="project" value="UniProtKB-KW"/>
</dbReference>
<organism evidence="8">
    <name type="scientific">marine sediment metagenome</name>
    <dbReference type="NCBI Taxonomy" id="412755"/>
    <lineage>
        <taxon>unclassified sequences</taxon>
        <taxon>metagenomes</taxon>
        <taxon>ecological metagenomes</taxon>
    </lineage>
</organism>
<name>A0A0F9R7G5_9ZZZZ</name>
<dbReference type="EMBL" id="LAZR01001016">
    <property type="protein sequence ID" value="KKN52495.1"/>
    <property type="molecule type" value="Genomic_DNA"/>
</dbReference>
<dbReference type="InterPro" id="IPR020991">
    <property type="entry name" value="Connector_podovirus"/>
</dbReference>
<dbReference type="AlphaFoldDB" id="A0A0F9R7G5"/>